<keyword evidence="5 16" id="KW-1090">Inhibition of host innate immune response by virus</keyword>
<proteinExistence type="inferred from homology"/>
<evidence type="ECO:0000256" key="10">
    <source>
        <dbReference type="ARBA" id="ARBA00023125"/>
    </source>
</evidence>
<comment type="function">
    <text evidence="16">Plays a major role in the induction and maintenance of cellular transformation. E6 associates with host UBE3A/E6-AP ubiquitin-protein ligase and modulates its activity. Protects host keratinocytes from apoptosis by mediating the degradation of host BAK1. May also inhibit host immune response.</text>
</comment>
<evidence type="ECO:0000256" key="17">
    <source>
        <dbReference type="RuleBase" id="RU363123"/>
    </source>
</evidence>
<dbReference type="KEGG" id="vg:18937744"/>
<keyword evidence="14 16" id="KW-0899">Viral immunoevasion</keyword>
<evidence type="ECO:0000256" key="15">
    <source>
        <dbReference type="ARBA" id="ARBA00023323"/>
    </source>
</evidence>
<dbReference type="Proteomes" id="UP000119242">
    <property type="component" value="Segment"/>
</dbReference>
<accession>J7JLS2</accession>
<dbReference type="GO" id="GO:0003677">
    <property type="term" value="F:DNA binding"/>
    <property type="evidence" value="ECO:0007669"/>
    <property type="project" value="UniProtKB-UniRule"/>
</dbReference>
<keyword evidence="15 16" id="KW-1119">Modulation of host cell apoptosis by virus</keyword>
<name>J7JLS2_9PAPI</name>
<organism evidence="18 19">
    <name type="scientific">Canis familiaris papillomavirus 13</name>
    <dbReference type="NCBI Taxonomy" id="1226723"/>
    <lineage>
        <taxon>Viruses</taxon>
        <taxon>Monodnaviria</taxon>
        <taxon>Shotokuvirae</taxon>
        <taxon>Cossaviricota</taxon>
        <taxon>Papovaviricetes</taxon>
        <taxon>Zurhausenvirales</taxon>
        <taxon>Papillomaviridae</taxon>
        <taxon>Firstpapillomavirinae</taxon>
        <taxon>Taupapillomavirus</taxon>
        <taxon>Taupapillomavirus 2</taxon>
    </lineage>
</organism>
<reference evidence="18 19" key="1">
    <citation type="journal article" date="2012" name="J. Virol.">
        <title>Entire genomic sequence of novel canine papillomavirus type 13.</title>
        <authorList>
            <person name="Lange C.E."/>
            <person name="Ackermann M."/>
            <person name="Favrot C."/>
            <person name="Tobler K."/>
        </authorList>
    </citation>
    <scope>NUCLEOTIDE SEQUENCE [LARGE SCALE GENOMIC DNA]</scope>
    <source>
        <strain evidence="18">Zurich/2011</strain>
    </source>
</reference>
<dbReference type="HAMAP" id="MF_04006">
    <property type="entry name" value="HPV_E6"/>
    <property type="match status" value="1"/>
</dbReference>
<evidence type="ECO:0000313" key="18">
    <source>
        <dbReference type="EMBL" id="AFQ52497.1"/>
    </source>
</evidence>
<keyword evidence="3 16" id="KW-1048">Host nucleus</keyword>
<comment type="caution">
    <text evidence="16">Lacks conserved residue(s) required for the propagation of feature annotation.</text>
</comment>
<evidence type="ECO:0000256" key="8">
    <source>
        <dbReference type="ARBA" id="ARBA00022833"/>
    </source>
</evidence>
<dbReference type="GO" id="GO:0039502">
    <property type="term" value="P:symbiont-mediated suppression of host type I interferon-mediated signaling pathway"/>
    <property type="evidence" value="ECO:0007669"/>
    <property type="project" value="UniProtKB-UniRule"/>
</dbReference>
<evidence type="ECO:0000256" key="6">
    <source>
        <dbReference type="ARBA" id="ARBA00022723"/>
    </source>
</evidence>
<dbReference type="Pfam" id="PF00518">
    <property type="entry name" value="E6"/>
    <property type="match status" value="1"/>
</dbReference>
<evidence type="ECO:0000256" key="13">
    <source>
        <dbReference type="ARBA" id="ARBA00023200"/>
    </source>
</evidence>
<comment type="subunit">
    <text evidence="16">Forms homodimers. Interacts with ubiquitin-protein ligase UBE3A/E6-AP; this interaction stimulates UBE3A ubiquitin activity. Interacts with host BAK1.</text>
</comment>
<dbReference type="SUPFAM" id="SSF161229">
    <property type="entry name" value="E6 C-terminal domain-like"/>
    <property type="match status" value="2"/>
</dbReference>
<keyword evidence="6 16" id="KW-0479">Metal-binding</keyword>
<dbReference type="InterPro" id="IPR038575">
    <property type="entry name" value="E6_sf"/>
</dbReference>
<feature type="zinc finger region" evidence="16">
    <location>
        <begin position="27"/>
        <end position="63"/>
    </location>
</feature>
<keyword evidence="19" id="KW-1185">Reference proteome</keyword>
<evidence type="ECO:0000256" key="5">
    <source>
        <dbReference type="ARBA" id="ARBA00022632"/>
    </source>
</evidence>
<dbReference type="GO" id="GO:0006351">
    <property type="term" value="P:DNA-templated transcription"/>
    <property type="evidence" value="ECO:0007669"/>
    <property type="project" value="UniProtKB-UniRule"/>
</dbReference>
<evidence type="ECO:0000256" key="9">
    <source>
        <dbReference type="ARBA" id="ARBA00023015"/>
    </source>
</evidence>
<keyword evidence="11 16" id="KW-0010">Activator</keyword>
<dbReference type="OrthoDB" id="27353at10239"/>
<dbReference type="Gene3D" id="3.30.240.40">
    <property type="entry name" value="E6 early regulatory protein"/>
    <property type="match status" value="2"/>
</dbReference>
<dbReference type="GO" id="GO:0030430">
    <property type="term" value="C:host cell cytoplasm"/>
    <property type="evidence" value="ECO:0007669"/>
    <property type="project" value="UniProtKB-SubCell"/>
</dbReference>
<keyword evidence="4 16" id="KW-0945">Host-virus interaction</keyword>
<dbReference type="GO" id="GO:0008270">
    <property type="term" value="F:zinc ion binding"/>
    <property type="evidence" value="ECO:0007669"/>
    <property type="project" value="UniProtKB-KW"/>
</dbReference>
<dbReference type="RefSeq" id="YP_009021234.1">
    <property type="nucleotide sequence ID" value="NC_023852.1"/>
</dbReference>
<keyword evidence="13 16" id="KW-1035">Host cytoplasm</keyword>
<evidence type="ECO:0000256" key="4">
    <source>
        <dbReference type="ARBA" id="ARBA00022581"/>
    </source>
</evidence>
<keyword evidence="10 16" id="KW-0238">DNA-binding</keyword>
<keyword evidence="12 16" id="KW-0804">Transcription</keyword>
<dbReference type="GO" id="GO:0039648">
    <property type="term" value="P:symbiont-mediated perturbation of host ubiquitin-like protein modification"/>
    <property type="evidence" value="ECO:0007669"/>
    <property type="project" value="UniProtKB-UniRule"/>
</dbReference>
<evidence type="ECO:0000256" key="2">
    <source>
        <dbReference type="ARBA" id="ARBA00022518"/>
    </source>
</evidence>
<keyword evidence="7 16" id="KW-0863">Zinc-finger</keyword>
<dbReference type="GO" id="GO:0042025">
    <property type="term" value="C:host cell nucleus"/>
    <property type="evidence" value="ECO:0007669"/>
    <property type="project" value="UniProtKB-SubCell"/>
</dbReference>
<evidence type="ECO:0000256" key="16">
    <source>
        <dbReference type="HAMAP-Rule" id="MF_04006"/>
    </source>
</evidence>
<keyword evidence="2 16" id="KW-0244">Early protein</keyword>
<evidence type="ECO:0000256" key="3">
    <source>
        <dbReference type="ARBA" id="ARBA00022562"/>
    </source>
</evidence>
<evidence type="ECO:0000256" key="12">
    <source>
        <dbReference type="ARBA" id="ARBA00023163"/>
    </source>
</evidence>
<comment type="similarity">
    <text evidence="1 16 17">Belongs to the papillomaviridae E6 protein family.</text>
</comment>
<feature type="zinc finger region" evidence="16">
    <location>
        <begin position="100"/>
        <end position="136"/>
    </location>
</feature>
<dbReference type="GO" id="GO:0052170">
    <property type="term" value="P:symbiont-mediated suppression of host innate immune response"/>
    <property type="evidence" value="ECO:0007669"/>
    <property type="project" value="UniProtKB-KW"/>
</dbReference>
<protein>
    <recommendedName>
        <fullName evidence="16 17">Protein E6</fullName>
    </recommendedName>
</protein>
<evidence type="ECO:0000256" key="14">
    <source>
        <dbReference type="ARBA" id="ARBA00023280"/>
    </source>
</evidence>
<dbReference type="GO" id="GO:0052150">
    <property type="term" value="P:symbiont-mediated perturbation of host apoptosis"/>
    <property type="evidence" value="ECO:0007669"/>
    <property type="project" value="UniProtKB-KW"/>
</dbReference>
<dbReference type="GO" id="GO:0006355">
    <property type="term" value="P:regulation of DNA-templated transcription"/>
    <property type="evidence" value="ECO:0007669"/>
    <property type="project" value="UniProtKB-UniRule"/>
</dbReference>
<evidence type="ECO:0000313" key="19">
    <source>
        <dbReference type="Proteomes" id="UP000119242"/>
    </source>
</evidence>
<evidence type="ECO:0000256" key="11">
    <source>
        <dbReference type="ARBA" id="ARBA00023159"/>
    </source>
</evidence>
<keyword evidence="9 16" id="KW-0805">Transcription regulation</keyword>
<evidence type="ECO:0000256" key="1">
    <source>
        <dbReference type="ARBA" id="ARBA00006346"/>
    </source>
</evidence>
<dbReference type="InterPro" id="IPR001334">
    <property type="entry name" value="E6"/>
</dbReference>
<evidence type="ECO:0000256" key="7">
    <source>
        <dbReference type="ARBA" id="ARBA00022771"/>
    </source>
</evidence>
<keyword evidence="8 16" id="KW-0862">Zinc</keyword>
<sequence length="141" mass="15760">MAAVAPSSIGDLSRFFGKPATDIRLDCIFCGNYLTNADKISFDWKALCVVWRVGVPFGVCTKCCEARAHEDCIKHTSCTLESDGVEAFTGKHLSLVPVRCRWCLGLLTCAEKEFSRLRRDPLFLVRKCWRGTCSACLCKQE</sequence>
<gene>
    <name evidence="16" type="primary">E6</name>
</gene>
<comment type="subcellular location">
    <subcellularLocation>
        <location evidence="16 17">Host cytoplasm</location>
    </subcellularLocation>
    <subcellularLocation>
        <location evidence="16 17">Host nucleus</location>
    </subcellularLocation>
</comment>
<dbReference type="EMBL" id="JX141478">
    <property type="protein sequence ID" value="AFQ52497.1"/>
    <property type="molecule type" value="Genomic_DNA"/>
</dbReference>